<feature type="domain" description="C2H2-type" evidence="7">
    <location>
        <begin position="164"/>
        <end position="191"/>
    </location>
</feature>
<protein>
    <recommendedName>
        <fullName evidence="7">C2H2-type domain-containing protein</fullName>
    </recommendedName>
</protein>
<feature type="domain" description="C2H2-type" evidence="7">
    <location>
        <begin position="378"/>
        <end position="400"/>
    </location>
</feature>
<dbReference type="Proteomes" id="UP001075354">
    <property type="component" value="Chromosome 12"/>
</dbReference>
<feature type="domain" description="C2H2-type" evidence="7">
    <location>
        <begin position="939"/>
        <end position="966"/>
    </location>
</feature>
<keyword evidence="9" id="KW-1185">Reference proteome</keyword>
<dbReference type="AlphaFoldDB" id="A0AAV7XEL8"/>
<name>A0AAV7XEL8_9NEOP</name>
<feature type="domain" description="C2H2-type" evidence="7">
    <location>
        <begin position="468"/>
        <end position="496"/>
    </location>
</feature>
<feature type="compositionally biased region" description="Polar residues" evidence="6">
    <location>
        <begin position="1112"/>
        <end position="1145"/>
    </location>
</feature>
<dbReference type="PANTHER" id="PTHR24379">
    <property type="entry name" value="KRAB AND ZINC FINGER DOMAIN-CONTAINING"/>
    <property type="match status" value="1"/>
</dbReference>
<dbReference type="Pfam" id="PF00096">
    <property type="entry name" value="zf-C2H2"/>
    <property type="match status" value="3"/>
</dbReference>
<feature type="domain" description="C2H2-type" evidence="7">
    <location>
        <begin position="411"/>
        <end position="438"/>
    </location>
</feature>
<keyword evidence="4" id="KW-0862">Zinc</keyword>
<dbReference type="EMBL" id="JAPTSV010000012">
    <property type="protein sequence ID" value="KAJ1521910.1"/>
    <property type="molecule type" value="Genomic_DNA"/>
</dbReference>
<feature type="domain" description="C2H2-type" evidence="7">
    <location>
        <begin position="439"/>
        <end position="467"/>
    </location>
</feature>
<dbReference type="SUPFAM" id="SSF57667">
    <property type="entry name" value="beta-beta-alpha zinc fingers"/>
    <property type="match status" value="5"/>
</dbReference>
<evidence type="ECO:0000256" key="6">
    <source>
        <dbReference type="SAM" id="MobiDB-lite"/>
    </source>
</evidence>
<accession>A0AAV7XEL8</accession>
<keyword evidence="1" id="KW-0479">Metal-binding</keyword>
<dbReference type="PROSITE" id="PS00028">
    <property type="entry name" value="ZINC_FINGER_C2H2_1"/>
    <property type="match status" value="13"/>
</dbReference>
<evidence type="ECO:0000256" key="3">
    <source>
        <dbReference type="ARBA" id="ARBA00022771"/>
    </source>
</evidence>
<dbReference type="InterPro" id="IPR013087">
    <property type="entry name" value="Znf_C2H2_type"/>
</dbReference>
<evidence type="ECO:0000256" key="5">
    <source>
        <dbReference type="PROSITE-ProRule" id="PRU00042"/>
    </source>
</evidence>
<reference evidence="8" key="1">
    <citation type="submission" date="2022-12" db="EMBL/GenBank/DDBJ databases">
        <title>Chromosome-level genome assembly of the bean flower thrips Megalurothrips usitatus.</title>
        <authorList>
            <person name="Ma L."/>
            <person name="Liu Q."/>
            <person name="Li H."/>
            <person name="Cai W."/>
        </authorList>
    </citation>
    <scope>NUCLEOTIDE SEQUENCE</scope>
    <source>
        <strain evidence="8">Cailab_2022a</strain>
    </source>
</reference>
<keyword evidence="3 5" id="KW-0863">Zinc-finger</keyword>
<dbReference type="PANTHER" id="PTHR24379:SF121">
    <property type="entry name" value="C2H2-TYPE DOMAIN-CONTAINING PROTEIN"/>
    <property type="match status" value="1"/>
</dbReference>
<dbReference type="PROSITE" id="PS50157">
    <property type="entry name" value="ZINC_FINGER_C2H2_2"/>
    <property type="match status" value="12"/>
</dbReference>
<evidence type="ECO:0000256" key="4">
    <source>
        <dbReference type="ARBA" id="ARBA00022833"/>
    </source>
</evidence>
<organism evidence="8 9">
    <name type="scientific">Megalurothrips usitatus</name>
    <name type="common">bean blossom thrips</name>
    <dbReference type="NCBI Taxonomy" id="439358"/>
    <lineage>
        <taxon>Eukaryota</taxon>
        <taxon>Metazoa</taxon>
        <taxon>Ecdysozoa</taxon>
        <taxon>Arthropoda</taxon>
        <taxon>Hexapoda</taxon>
        <taxon>Insecta</taxon>
        <taxon>Pterygota</taxon>
        <taxon>Neoptera</taxon>
        <taxon>Paraneoptera</taxon>
        <taxon>Thysanoptera</taxon>
        <taxon>Terebrantia</taxon>
        <taxon>Thripoidea</taxon>
        <taxon>Thripidae</taxon>
        <taxon>Megalurothrips</taxon>
    </lineage>
</organism>
<feature type="domain" description="C2H2-type" evidence="7">
    <location>
        <begin position="1052"/>
        <end position="1074"/>
    </location>
</feature>
<gene>
    <name evidence="8" type="ORF">ONE63_002246</name>
</gene>
<evidence type="ECO:0000313" key="9">
    <source>
        <dbReference type="Proteomes" id="UP001075354"/>
    </source>
</evidence>
<feature type="domain" description="C2H2-type" evidence="7">
    <location>
        <begin position="1023"/>
        <end position="1050"/>
    </location>
</feature>
<keyword evidence="2" id="KW-0677">Repeat</keyword>
<evidence type="ECO:0000259" key="7">
    <source>
        <dbReference type="PROSITE" id="PS50157"/>
    </source>
</evidence>
<feature type="domain" description="C2H2-type" evidence="7">
    <location>
        <begin position="497"/>
        <end position="525"/>
    </location>
</feature>
<feature type="domain" description="C2H2-type" evidence="7">
    <location>
        <begin position="995"/>
        <end position="1022"/>
    </location>
</feature>
<feature type="domain" description="C2H2-type" evidence="7">
    <location>
        <begin position="967"/>
        <end position="994"/>
    </location>
</feature>
<dbReference type="Gene3D" id="3.30.160.60">
    <property type="entry name" value="Classic Zinc Finger"/>
    <property type="match status" value="6"/>
</dbReference>
<comment type="caution">
    <text evidence="8">The sequence shown here is derived from an EMBL/GenBank/DDBJ whole genome shotgun (WGS) entry which is preliminary data.</text>
</comment>
<dbReference type="GO" id="GO:0008270">
    <property type="term" value="F:zinc ion binding"/>
    <property type="evidence" value="ECO:0007669"/>
    <property type="project" value="UniProtKB-KW"/>
</dbReference>
<proteinExistence type="predicted"/>
<evidence type="ECO:0000256" key="1">
    <source>
        <dbReference type="ARBA" id="ARBA00022723"/>
    </source>
</evidence>
<feature type="domain" description="C2H2-type" evidence="7">
    <location>
        <begin position="352"/>
        <end position="374"/>
    </location>
</feature>
<evidence type="ECO:0000256" key="2">
    <source>
        <dbReference type="ARBA" id="ARBA00022737"/>
    </source>
</evidence>
<feature type="region of interest" description="Disordered" evidence="6">
    <location>
        <begin position="1078"/>
        <end position="1145"/>
    </location>
</feature>
<sequence length="1204" mass="136376">MKSLKGRSCTKKVSNLMQRVFTLQDGKLIVSPDENPASNNLTTISVCNTKPGTGIADGDEIHIEIFRENDILSCVIPIENETITNISSAYQAFWKTDFEDCIDRRTCVKCKQIFLTPQKLLHHWQHVHRLLIPEECFVCHKIFGERLHRDQHLLKTHQINTPDWTCEVCFQVFSSETEKNMHMLMHSASHKCKWCSMSFSCKYFVDNHLPQCPHRKTDQDCNICSAQFGSSQMQSLHSLRHNRITCEICHFNLLSVPEVHLEGTEITYIRHLKSMHSTPEIKNYLQALKKQDEDEIELDKLLLSHEQTNTPLQNNSHLFSNNQIPADQPLPVNIALNQLRGDDNIENTGLSLQCSECLKCFESKEELIKHDVEHLLPFSCHICKQNFSVHRSFKAHMRSHGVKVKRDFVRYKCKHCSVSCHTRSNFRIHLLTHTNQKLHLCEKCGLKFRRPNALRLHEQRVHESRRLDSCPYCGMSSFSKKSLLRHIQCVHEGVRRFICGLCAFRCMQNQDLRRHLKSVHHVEVPPLKNTMKKSNKQVHVIPSAESLQSSDPLVDLLKFAIQEEQSKLEAIKQRTENTLRSDNNTYVLRSESCVEEGQSLNILGDVASKAAPLEHANATSDSLKNCADLKFKETIKYFCVGCQQACDSLQSISAHLVQCQHRKNFLPSPEKYLNDVSTANSLSSFSLQSKGSNVPCQFYYLPTPNSTSDLQLELSLMANNYNSLTCSLMPSLNVVSSCTIMPGDNGPGEAAADKQPTSVLGAPIMTTSLPQVDFLCPPTVSFQEELLAGVEREADDLDRAGLNLQDQHGCYENQTVPRGKKSLNSHESMKMSCLMQSTNAVPTDIQHNVQWEKLQDLDQNSESISLCGSAESVGGSQQDFPNARIPHNGNIAKPVPFEKEINLPSQTSVEKVIGDKVSLHKSTRSTGDLQAIKLSSDMKNCPVCKKEFSNYRSLQRHAAAHSAGKKHECTYCGKNFQYKFNLTVHLRCHSGERPYRCSVCMKNFRYLAEMNEHKLLHENSHPFKCEVCEENFTRKRDLRRHSYSHNQNSKRHACHICQKSYSRTEYLKRHIREHGKLGEIENCTGMKEPKGTEPQDNLEISGRRGPLKDPRSTQATTTSNHQNIGTSFDSDSKANQDLSVNSSTAASNSDDLISLAYQAAEDGVEFTFVGEINNLGQYSTNEISTNDNVIYVQVIGTDDSNVVS</sequence>
<evidence type="ECO:0000313" key="8">
    <source>
        <dbReference type="EMBL" id="KAJ1521910.1"/>
    </source>
</evidence>
<dbReference type="SMART" id="SM00355">
    <property type="entry name" value="ZnF_C2H2"/>
    <property type="match status" value="17"/>
</dbReference>
<dbReference type="InterPro" id="IPR036236">
    <property type="entry name" value="Znf_C2H2_sf"/>
</dbReference>